<dbReference type="InterPro" id="IPR029045">
    <property type="entry name" value="ClpP/crotonase-like_dom_sf"/>
</dbReference>
<evidence type="ECO:0000256" key="13">
    <source>
        <dbReference type="ARBA" id="ARBA00049556"/>
    </source>
</evidence>
<evidence type="ECO:0000256" key="3">
    <source>
        <dbReference type="ARBA" id="ARBA00008750"/>
    </source>
</evidence>
<dbReference type="Gene3D" id="3.90.226.10">
    <property type="entry name" value="2-enoyl-CoA Hydratase, Chain A, domain 1"/>
    <property type="match status" value="1"/>
</dbReference>
<comment type="catalytic activity">
    <reaction evidence="13">
        <text>a (3S)-3-hydroxyacyl-CoA + NAD(+) = a 3-oxoacyl-CoA + NADH + H(+)</text>
        <dbReference type="Rhea" id="RHEA:22432"/>
        <dbReference type="ChEBI" id="CHEBI:15378"/>
        <dbReference type="ChEBI" id="CHEBI:57318"/>
        <dbReference type="ChEBI" id="CHEBI:57540"/>
        <dbReference type="ChEBI" id="CHEBI:57945"/>
        <dbReference type="ChEBI" id="CHEBI:90726"/>
        <dbReference type="EC" id="1.1.1.35"/>
    </reaction>
</comment>
<dbReference type="EMBL" id="BANC01000156">
    <property type="protein sequence ID" value="GAN82123.1"/>
    <property type="molecule type" value="Genomic_DNA"/>
</dbReference>
<keyword evidence="7" id="KW-0520">NAD</keyword>
<evidence type="ECO:0000256" key="1">
    <source>
        <dbReference type="ARBA" id="ARBA00004275"/>
    </source>
</evidence>
<dbReference type="SUPFAM" id="SSF51735">
    <property type="entry name" value="NAD(P)-binding Rossmann-fold domains"/>
    <property type="match status" value="1"/>
</dbReference>
<dbReference type="Gene3D" id="1.10.1040.50">
    <property type="match status" value="1"/>
</dbReference>
<dbReference type="GO" id="GO:0016853">
    <property type="term" value="F:isomerase activity"/>
    <property type="evidence" value="ECO:0007669"/>
    <property type="project" value="UniProtKB-KW"/>
</dbReference>
<proteinExistence type="inferred from homology"/>
<dbReference type="UniPathway" id="UPA00659"/>
<evidence type="ECO:0000256" key="7">
    <source>
        <dbReference type="ARBA" id="ARBA00023027"/>
    </source>
</evidence>
<comment type="caution">
    <text evidence="17">The sequence shown here is derived from an EMBL/GenBank/DDBJ whole genome shotgun (WGS) entry which is preliminary data.</text>
</comment>
<keyword evidence="12" id="KW-0511">Multifunctional enzyme</keyword>
<evidence type="ECO:0000256" key="11">
    <source>
        <dbReference type="ARBA" id="ARBA00023239"/>
    </source>
</evidence>
<dbReference type="CDD" id="cd06558">
    <property type="entry name" value="crotonase-like"/>
    <property type="match status" value="1"/>
</dbReference>
<dbReference type="GO" id="GO:0004300">
    <property type="term" value="F:enoyl-CoA hydratase activity"/>
    <property type="evidence" value="ECO:0007669"/>
    <property type="project" value="UniProtKB-ARBA"/>
</dbReference>
<dbReference type="InterPro" id="IPR006176">
    <property type="entry name" value="3-OHacyl-CoA_DH_NAD-bd"/>
</dbReference>
<keyword evidence="11" id="KW-0456">Lyase</keyword>
<keyword evidence="9" id="KW-0576">Peroxisome</keyword>
<gene>
    <name evidence="17" type="ORF">Aam_159_013</name>
</gene>
<evidence type="ECO:0000256" key="9">
    <source>
        <dbReference type="ARBA" id="ARBA00023140"/>
    </source>
</evidence>
<evidence type="ECO:0000256" key="14">
    <source>
        <dbReference type="RuleBase" id="RU003707"/>
    </source>
</evidence>
<protein>
    <submittedName>
        <fullName evidence="17">3-hydroxyacyl-CoA dehydrogenase</fullName>
    </submittedName>
</protein>
<comment type="subcellular location">
    <subcellularLocation>
        <location evidence="1">Peroxisome</location>
    </subcellularLocation>
</comment>
<dbReference type="FunFam" id="1.10.1040.50:FF:000006">
    <property type="entry name" value="Peroxisomal bifunctional enzyme"/>
    <property type="match status" value="1"/>
</dbReference>
<keyword evidence="5" id="KW-0442">Lipid degradation</keyword>
<comment type="similarity">
    <text evidence="3">In the N-terminal section; belongs to the enoyl-CoA hydratase/isomerase family.</text>
</comment>
<dbReference type="Pfam" id="PF00378">
    <property type="entry name" value="ECH_1"/>
    <property type="match status" value="1"/>
</dbReference>
<dbReference type="Pfam" id="PF02737">
    <property type="entry name" value="3HCDH_N"/>
    <property type="match status" value="1"/>
</dbReference>
<evidence type="ECO:0000256" key="12">
    <source>
        <dbReference type="ARBA" id="ARBA00023268"/>
    </source>
</evidence>
<dbReference type="Pfam" id="PF00725">
    <property type="entry name" value="3HCDH"/>
    <property type="match status" value="1"/>
</dbReference>
<dbReference type="GO" id="GO:0006635">
    <property type="term" value="P:fatty acid beta-oxidation"/>
    <property type="evidence" value="ECO:0007669"/>
    <property type="project" value="UniProtKB-UniPathway"/>
</dbReference>
<reference evidence="17 18" key="1">
    <citation type="submission" date="2012-11" db="EMBL/GenBank/DDBJ databases">
        <title>Whole genome sequence of Acidocella aminolytica 101 = DSM 11237.</title>
        <authorList>
            <person name="Azuma Y."/>
            <person name="Higashiura N."/>
            <person name="Hirakawa H."/>
            <person name="Matsushita K."/>
        </authorList>
    </citation>
    <scope>NUCLEOTIDE SEQUENCE [LARGE SCALE GENOMIC DNA]</scope>
    <source>
        <strain evidence="18">101 / DSM 11237</strain>
    </source>
</reference>
<dbReference type="InterPro" id="IPR036291">
    <property type="entry name" value="NAD(P)-bd_dom_sf"/>
</dbReference>
<evidence type="ECO:0000256" key="8">
    <source>
        <dbReference type="ARBA" id="ARBA00023098"/>
    </source>
</evidence>
<evidence type="ECO:0000259" key="16">
    <source>
        <dbReference type="Pfam" id="PF02737"/>
    </source>
</evidence>
<dbReference type="RefSeq" id="WP_048880513.1">
    <property type="nucleotide sequence ID" value="NZ_BANC01000156.1"/>
</dbReference>
<dbReference type="FunFam" id="3.40.50.720:FF:000009">
    <property type="entry name" value="Fatty oxidation complex, alpha subunit"/>
    <property type="match status" value="1"/>
</dbReference>
<keyword evidence="8" id="KW-0443">Lipid metabolism</keyword>
<dbReference type="InterPro" id="IPR001753">
    <property type="entry name" value="Enoyl-CoA_hydra/iso"/>
</dbReference>
<dbReference type="AlphaFoldDB" id="A0A0D6PLN3"/>
<evidence type="ECO:0000256" key="5">
    <source>
        <dbReference type="ARBA" id="ARBA00022963"/>
    </source>
</evidence>
<evidence type="ECO:0000256" key="2">
    <source>
        <dbReference type="ARBA" id="ARBA00005005"/>
    </source>
</evidence>
<keyword evidence="10" id="KW-0413">Isomerase</keyword>
<evidence type="ECO:0000313" key="17">
    <source>
        <dbReference type="EMBL" id="GAN82123.1"/>
    </source>
</evidence>
<name>A0A0D6PLN3_9PROT</name>
<dbReference type="InterPro" id="IPR018376">
    <property type="entry name" value="Enoyl-CoA_hyd/isom_CS"/>
</dbReference>
<dbReference type="STRING" id="1120923.SAMN02746095_03343"/>
<dbReference type="GO" id="GO:0070403">
    <property type="term" value="F:NAD+ binding"/>
    <property type="evidence" value="ECO:0007669"/>
    <property type="project" value="InterPro"/>
</dbReference>
<keyword evidence="18" id="KW-1185">Reference proteome</keyword>
<dbReference type="PROSITE" id="PS00166">
    <property type="entry name" value="ENOYL_COA_HYDRATASE"/>
    <property type="match status" value="1"/>
</dbReference>
<accession>A0A0D6PLN3</accession>
<dbReference type="SUPFAM" id="SSF52096">
    <property type="entry name" value="ClpP/crotonase"/>
    <property type="match status" value="1"/>
</dbReference>
<feature type="domain" description="3-hydroxyacyl-CoA dehydrogenase C-terminal" evidence="15">
    <location>
        <begin position="470"/>
        <end position="563"/>
    </location>
</feature>
<comment type="pathway">
    <text evidence="2">Lipid metabolism; fatty acid beta-oxidation.</text>
</comment>
<evidence type="ECO:0000313" key="18">
    <source>
        <dbReference type="Proteomes" id="UP000032668"/>
    </source>
</evidence>
<dbReference type="PANTHER" id="PTHR23309">
    <property type="entry name" value="3-HYDROXYACYL-COA DEHYROGENASE"/>
    <property type="match status" value="1"/>
</dbReference>
<evidence type="ECO:0000256" key="4">
    <source>
        <dbReference type="ARBA" id="ARBA00022832"/>
    </source>
</evidence>
<dbReference type="SUPFAM" id="SSF48179">
    <property type="entry name" value="6-phosphogluconate dehydrogenase C-terminal domain-like"/>
    <property type="match status" value="2"/>
</dbReference>
<evidence type="ECO:0000256" key="6">
    <source>
        <dbReference type="ARBA" id="ARBA00023002"/>
    </source>
</evidence>
<dbReference type="InterPro" id="IPR006108">
    <property type="entry name" value="3HC_DH_C"/>
</dbReference>
<keyword evidence="6" id="KW-0560">Oxidoreductase</keyword>
<keyword evidence="4" id="KW-0276">Fatty acid metabolism</keyword>
<evidence type="ECO:0000259" key="15">
    <source>
        <dbReference type="Pfam" id="PF00725"/>
    </source>
</evidence>
<dbReference type="PANTHER" id="PTHR23309:SF51">
    <property type="entry name" value="3-HYDROXYACYL-COA DEHYDROGENASE-RELATED"/>
    <property type="match status" value="1"/>
</dbReference>
<sequence length="679" mass="72435">MGVLNLAVRDGVLLMTIDHPPVNALSRTVRAGLMEALARLAGDALLRGGVLLGADNIFVGGADIREFGKPASAPTLPEVLAVLEACPKPVVAGLNGAALGGGLELALACDARIALPSAVVGLPEVTLGIIPGAGGTQRLPRLTGLAAAIRLIGTGAKLKADEALRQGILDDIAPDDLPGAAIAWLHGPASAKRPVSARTVPADAPSAVEAAAQAAVKTGKGRPAVRAAIAAVKEAAEVPFAEALQHERHAFETLRASPEAAALRHIFFAEREAVRLPESLRQKPRQLETIAVIGAGTMGAGIALSVLEAGFWLILLDQNAALLAAAGAGLLRQLDERAQAGKISFSSAERARERLILANGWQEIDSADLIIEAVYEDLSVKQEVFRQLDAYAKPHAVLATNTSYLDIDQIAAATSRPRDVLGLHFFSPAHVMKLLEVVQGAQTTPDVLSAGMELGKRLQKLPVMCENRFGFIGNRIYNAYRTHCEFMLEDGAWPEQVDEALEAFGFAMGPFAVMDMSGLDIAWRMRKSRAAGRDPRARHVPVLEALCEQDRFGRKSNIGYYSYDGGKRAKETDQTVRAIIAAASEKRGIRRRDLSPEEIQRRALMTMANEAALLLAEGVAQRASDIDVVLVNGYGFPRWMGGPVHWARGQGRAKLEEGFDIIGEAMGFGFRRGDVDLLL</sequence>
<organism evidence="17 18">
    <name type="scientific">Acidocella aminolytica 101 = DSM 11237</name>
    <dbReference type="NCBI Taxonomy" id="1120923"/>
    <lineage>
        <taxon>Bacteria</taxon>
        <taxon>Pseudomonadati</taxon>
        <taxon>Pseudomonadota</taxon>
        <taxon>Alphaproteobacteria</taxon>
        <taxon>Acetobacterales</taxon>
        <taxon>Acidocellaceae</taxon>
        <taxon>Acidocella</taxon>
    </lineage>
</organism>
<comment type="similarity">
    <text evidence="14">Belongs to the enoyl-CoA hydratase/isomerase family.</text>
</comment>
<evidence type="ECO:0000256" key="10">
    <source>
        <dbReference type="ARBA" id="ARBA00023235"/>
    </source>
</evidence>
<dbReference type="InterPro" id="IPR008927">
    <property type="entry name" value="6-PGluconate_DH-like_C_sf"/>
</dbReference>
<dbReference type="OrthoDB" id="7225138at2"/>
<dbReference type="GO" id="GO:0003857">
    <property type="term" value="F:(3S)-3-hydroxyacyl-CoA dehydrogenase (NAD+) activity"/>
    <property type="evidence" value="ECO:0007669"/>
    <property type="project" value="UniProtKB-EC"/>
</dbReference>
<dbReference type="Proteomes" id="UP000032668">
    <property type="component" value="Unassembled WGS sequence"/>
</dbReference>
<dbReference type="Gene3D" id="3.40.50.720">
    <property type="entry name" value="NAD(P)-binding Rossmann-like Domain"/>
    <property type="match status" value="1"/>
</dbReference>
<feature type="domain" description="3-hydroxyacyl-CoA dehydrogenase NAD binding" evidence="16">
    <location>
        <begin position="289"/>
        <end position="467"/>
    </location>
</feature>